<dbReference type="Proteomes" id="UP000231516">
    <property type="component" value="Unassembled WGS sequence"/>
</dbReference>
<evidence type="ECO:0000256" key="9">
    <source>
        <dbReference type="HAMAP-Rule" id="MF_00161"/>
    </source>
</evidence>
<keyword evidence="2 9" id="KW-1003">Cell membrane</keyword>
<feature type="transmembrane region" description="Helical" evidence="9">
    <location>
        <begin position="125"/>
        <end position="147"/>
    </location>
</feature>
<evidence type="ECO:0000256" key="8">
    <source>
        <dbReference type="ARBA" id="ARBA00023136"/>
    </source>
</evidence>
<keyword evidence="5 9" id="KW-0064">Aspartyl protease</keyword>
<evidence type="ECO:0000256" key="11">
    <source>
        <dbReference type="RuleBase" id="RU004181"/>
    </source>
</evidence>
<dbReference type="NCBIfam" id="TIGR00077">
    <property type="entry name" value="lspA"/>
    <property type="match status" value="1"/>
</dbReference>
<evidence type="ECO:0000256" key="2">
    <source>
        <dbReference type="ARBA" id="ARBA00022475"/>
    </source>
</evidence>
<comment type="pathway">
    <text evidence="9">Protein modification; lipoprotein biosynthesis (signal peptide cleavage).</text>
</comment>
<dbReference type="EC" id="3.4.23.36" evidence="9"/>
<comment type="caution">
    <text evidence="9">Lacks conserved residue(s) required for the propagation of feature annotation.</text>
</comment>
<keyword evidence="6 9" id="KW-0378">Hydrolase</keyword>
<protein>
    <recommendedName>
        <fullName evidence="9">Lipoprotein signal peptidase</fullName>
        <ecNumber evidence="9">3.4.23.36</ecNumber>
    </recommendedName>
    <alternativeName>
        <fullName evidence="9">Prolipoprotein signal peptidase</fullName>
    </alternativeName>
    <alternativeName>
        <fullName evidence="9">Signal peptidase II</fullName>
        <shortName evidence="9">SPase II</shortName>
    </alternativeName>
</protein>
<feature type="transmembrane region" description="Helical" evidence="9">
    <location>
        <begin position="62"/>
        <end position="80"/>
    </location>
</feature>
<comment type="catalytic activity">
    <reaction evidence="9 10">
        <text>Release of signal peptides from bacterial membrane prolipoproteins. Hydrolyzes -Xaa-Yaa-Zaa-|-(S,diacylglyceryl)Cys-, in which Xaa is hydrophobic (preferably Leu), and Yaa (Ala or Ser) and Zaa (Gly or Ala) have small, neutral side chains.</text>
        <dbReference type="EC" id="3.4.23.36"/>
    </reaction>
</comment>
<comment type="subcellular location">
    <subcellularLocation>
        <location evidence="9">Cell membrane</location>
        <topology evidence="9">Multi-pass membrane protein</topology>
    </subcellularLocation>
</comment>
<dbReference type="PANTHER" id="PTHR33695">
    <property type="entry name" value="LIPOPROTEIN SIGNAL PEPTIDASE"/>
    <property type="match status" value="1"/>
</dbReference>
<comment type="function">
    <text evidence="9 10">This protein specifically catalyzes the removal of signal peptides from prolipoproteins.</text>
</comment>
<evidence type="ECO:0000256" key="5">
    <source>
        <dbReference type="ARBA" id="ARBA00022750"/>
    </source>
</evidence>
<evidence type="ECO:0000256" key="3">
    <source>
        <dbReference type="ARBA" id="ARBA00022670"/>
    </source>
</evidence>
<dbReference type="UniPathway" id="UPA00665"/>
<comment type="similarity">
    <text evidence="1 9 11">Belongs to the peptidase A8 family.</text>
</comment>
<dbReference type="InterPro" id="IPR001872">
    <property type="entry name" value="Peptidase_A8"/>
</dbReference>
<organism evidence="12 13">
    <name type="scientific">Paramylibacter kogurei</name>
    <dbReference type="NCBI Taxonomy" id="1889778"/>
    <lineage>
        <taxon>Bacteria</taxon>
        <taxon>Pseudomonadati</taxon>
        <taxon>Pseudomonadota</taxon>
        <taxon>Alphaproteobacteria</taxon>
        <taxon>Rhodobacterales</taxon>
        <taxon>Paracoccaceae</taxon>
        <taxon>Paramylibacter</taxon>
    </lineage>
</organism>
<dbReference type="OrthoDB" id="9810259at2"/>
<keyword evidence="13" id="KW-1185">Reference proteome</keyword>
<dbReference type="HAMAP" id="MF_00161">
    <property type="entry name" value="LspA"/>
    <property type="match status" value="1"/>
</dbReference>
<comment type="caution">
    <text evidence="12">The sequence shown here is derived from an EMBL/GenBank/DDBJ whole genome shotgun (WGS) entry which is preliminary data.</text>
</comment>
<evidence type="ECO:0000256" key="4">
    <source>
        <dbReference type="ARBA" id="ARBA00022692"/>
    </source>
</evidence>
<evidence type="ECO:0000256" key="10">
    <source>
        <dbReference type="RuleBase" id="RU000594"/>
    </source>
</evidence>
<dbReference type="PROSITE" id="PS00855">
    <property type="entry name" value="SPASE_II"/>
    <property type="match status" value="1"/>
</dbReference>
<evidence type="ECO:0000256" key="1">
    <source>
        <dbReference type="ARBA" id="ARBA00006139"/>
    </source>
</evidence>
<evidence type="ECO:0000256" key="7">
    <source>
        <dbReference type="ARBA" id="ARBA00022989"/>
    </source>
</evidence>
<dbReference type="PRINTS" id="PR00781">
    <property type="entry name" value="LIPOSIGPTASE"/>
</dbReference>
<name>A0A2G5K292_9RHOB</name>
<dbReference type="Pfam" id="PF01252">
    <property type="entry name" value="Peptidase_A8"/>
    <property type="match status" value="1"/>
</dbReference>
<dbReference type="EMBL" id="MDGM01000015">
    <property type="protein sequence ID" value="PIB22824.1"/>
    <property type="molecule type" value="Genomic_DNA"/>
</dbReference>
<feature type="transmembrane region" description="Helical" evidence="9">
    <location>
        <begin position="87"/>
        <end position="105"/>
    </location>
</feature>
<sequence>MIPRALIIAAITFLVDQFTKWYVVWHLDLINQRAIDVLPPVLNFRMGWNEGINFGLLSGLSARWFLIILALGISIGILIWARQFKGWLAATLVGLIVGGALGNAIDRILHGAVADFLNMSCCGFYNPYSFNVADIWVFAGAIGLIIFGERLPKRA</sequence>
<evidence type="ECO:0000313" key="13">
    <source>
        <dbReference type="Proteomes" id="UP000231516"/>
    </source>
</evidence>
<dbReference type="GO" id="GO:0004190">
    <property type="term" value="F:aspartic-type endopeptidase activity"/>
    <property type="evidence" value="ECO:0007669"/>
    <property type="project" value="UniProtKB-UniRule"/>
</dbReference>
<dbReference type="PANTHER" id="PTHR33695:SF1">
    <property type="entry name" value="LIPOPROTEIN SIGNAL PEPTIDASE"/>
    <property type="match status" value="1"/>
</dbReference>
<keyword evidence="8 9" id="KW-0472">Membrane</keyword>
<dbReference type="GO" id="GO:0006508">
    <property type="term" value="P:proteolysis"/>
    <property type="evidence" value="ECO:0007669"/>
    <property type="project" value="UniProtKB-KW"/>
</dbReference>
<proteinExistence type="inferred from homology"/>
<gene>
    <name evidence="9" type="primary">lspA</name>
    <name evidence="12" type="ORF">BFP76_09840</name>
</gene>
<keyword evidence="7 9" id="KW-1133">Transmembrane helix</keyword>
<accession>A0A2G5K292</accession>
<evidence type="ECO:0000256" key="6">
    <source>
        <dbReference type="ARBA" id="ARBA00022801"/>
    </source>
</evidence>
<dbReference type="GO" id="GO:0005886">
    <property type="term" value="C:plasma membrane"/>
    <property type="evidence" value="ECO:0007669"/>
    <property type="project" value="UniProtKB-SubCell"/>
</dbReference>
<reference evidence="12 13" key="1">
    <citation type="submission" date="2016-08" db="EMBL/GenBank/DDBJ databases">
        <title>Draft genome of Amylibacter sp. strain 4G11.</title>
        <authorList>
            <person name="Wong S.-K."/>
            <person name="Hamasaki K."/>
            <person name="Yoshizawa S."/>
        </authorList>
    </citation>
    <scope>NUCLEOTIDE SEQUENCE [LARGE SCALE GENOMIC DNA]</scope>
    <source>
        <strain evidence="12 13">4G11</strain>
    </source>
</reference>
<feature type="active site" evidence="9">
    <location>
        <position position="115"/>
    </location>
</feature>
<keyword evidence="4 9" id="KW-0812">Transmembrane</keyword>
<dbReference type="AlphaFoldDB" id="A0A2G5K292"/>
<evidence type="ECO:0000313" key="12">
    <source>
        <dbReference type="EMBL" id="PIB22824.1"/>
    </source>
</evidence>
<keyword evidence="3 9" id="KW-0645">Protease</keyword>
<feature type="active site" evidence="9">
    <location>
        <position position="134"/>
    </location>
</feature>